<evidence type="ECO:0000256" key="1">
    <source>
        <dbReference type="ARBA" id="ARBA00006479"/>
    </source>
</evidence>
<dbReference type="PANTHER" id="PTHR18964">
    <property type="entry name" value="ROK (REPRESSOR, ORF, KINASE) FAMILY"/>
    <property type="match status" value="1"/>
</dbReference>
<evidence type="ECO:0000313" key="3">
    <source>
        <dbReference type="Proteomes" id="UP001147148"/>
    </source>
</evidence>
<dbReference type="EMBL" id="JAPDSH010000002">
    <property type="protein sequence ID" value="MDF0479557.1"/>
    <property type="molecule type" value="Genomic_DNA"/>
</dbReference>
<dbReference type="PANTHER" id="PTHR18964:SF170">
    <property type="entry name" value="SUGAR KINASE"/>
    <property type="match status" value="1"/>
</dbReference>
<comment type="caution">
    <text evidence="2">The sequence shown here is derived from an EMBL/GenBank/DDBJ whole genome shotgun (WGS) entry which is preliminary data.</text>
</comment>
<keyword evidence="3" id="KW-1185">Reference proteome</keyword>
<protein>
    <submittedName>
        <fullName evidence="2">ROK family protein</fullName>
    </submittedName>
</protein>
<gene>
    <name evidence="2" type="ORF">OL233_04570</name>
</gene>
<dbReference type="SUPFAM" id="SSF53067">
    <property type="entry name" value="Actin-like ATPase domain"/>
    <property type="match status" value="1"/>
</dbReference>
<evidence type="ECO:0000313" key="2">
    <source>
        <dbReference type="EMBL" id="MDF0479557.1"/>
    </source>
</evidence>
<dbReference type="Pfam" id="PF00480">
    <property type="entry name" value="ROK"/>
    <property type="match status" value="1"/>
</dbReference>
<comment type="similarity">
    <text evidence="1">Belongs to the ROK (NagC/XylR) family.</text>
</comment>
<name>A0ABT5X0N2_9ENTE</name>
<dbReference type="InterPro" id="IPR000600">
    <property type="entry name" value="ROK"/>
</dbReference>
<dbReference type="InterPro" id="IPR043129">
    <property type="entry name" value="ATPase_NBD"/>
</dbReference>
<dbReference type="RefSeq" id="WP_275471176.1">
    <property type="nucleotide sequence ID" value="NZ_JAPDSH010000002.1"/>
</dbReference>
<accession>A0ABT5X0N2</accession>
<sequence length="288" mass="31209">MSKCKLVIDIGGSSVKGAIFKEEALSDRRHFKSPKSWDDMASELDNMIKGYIAKHDVEAISFSVPGIANQQTGEIDGASSLHYLHGFPFVQHFKEAYQLPVFFENDANCACHAEVAAGAAKGAKNVIFIIIGTGIGGSIVMNGEFVSGANNFAGEFGMMLTENNEEWSVTGSAVHMARAYSKEVGEETSGKEVFDRAESGEALALSYVDTLYLNLAKGLYNLQYILDPEYIVIGGGISNKPNLLEKLEEKLDVVMGYGQRCPIRPTIVSSFYKNDANLIGAGLLVDKN</sequence>
<dbReference type="Gene3D" id="3.30.420.40">
    <property type="match status" value="2"/>
</dbReference>
<dbReference type="Proteomes" id="UP001147148">
    <property type="component" value="Unassembled WGS sequence"/>
</dbReference>
<organism evidence="2 3">
    <name type="scientific">Vagococcus proximus</name>
    <dbReference type="NCBI Taxonomy" id="2991417"/>
    <lineage>
        <taxon>Bacteria</taxon>
        <taxon>Bacillati</taxon>
        <taxon>Bacillota</taxon>
        <taxon>Bacilli</taxon>
        <taxon>Lactobacillales</taxon>
        <taxon>Enterococcaceae</taxon>
        <taxon>Vagococcus</taxon>
    </lineage>
</organism>
<proteinExistence type="inferred from homology"/>
<reference evidence="2" key="1">
    <citation type="submission" date="2022-10" db="EMBL/GenBank/DDBJ databases">
        <title>Vagococcus sp. isolated from poultry meat.</title>
        <authorList>
            <person name="Johansson P."/>
            <person name="Bjorkroth J."/>
        </authorList>
    </citation>
    <scope>NUCLEOTIDE SEQUENCE</scope>
    <source>
        <strain evidence="2">PNs007</strain>
    </source>
</reference>